<dbReference type="EnsemblBacteria" id="AAM07567">
    <property type="protein sequence ID" value="AAM07567"/>
    <property type="gene ID" value="MA_4222"/>
</dbReference>
<sequence>MYMKIKFCYLITFIFLLIFAGTGAADTISVDDSEGADYTSIQEAIDNATSGDTILVYPGTYEENVNVNKELAIKSYSGNSDETIIRAASSKGDVFHVTANSVTINGLQITGAKTDEYGEDKTGIYLENVSKALISGNNISSNSFGVYLLDSSNNTLANNSVSMSRIGVLLWNSSNNRLNNNILNLNNHYGILLYEFSSNNELSNNTANWTYAGFGIELFFSYNNTLVNNTASNNRIGISLIETGYDYLINNSASSNDWSGINLQSSNNNSLLNNVANSNNISGIFLIDSSGNILDSNYASNNTGYGININNSSRNNILKNNIANLNGKEDLIFNDSENNTITGPREEVPFPGSELAGVSVLLTYLIFGRKVRGK</sequence>
<dbReference type="AlphaFoldDB" id="Q8TID1"/>
<dbReference type="PANTHER" id="PTHR22990:SF15">
    <property type="entry name" value="F-BOX ONLY PROTEIN 10"/>
    <property type="match status" value="1"/>
</dbReference>
<evidence type="ECO:0000256" key="1">
    <source>
        <dbReference type="ARBA" id="ARBA00004906"/>
    </source>
</evidence>
<comment type="pathway">
    <text evidence="1">Protein modification; protein ubiquitination.</text>
</comment>
<evidence type="ECO:0000256" key="2">
    <source>
        <dbReference type="ARBA" id="ARBA00022737"/>
    </source>
</evidence>
<dbReference type="SMART" id="SM00722">
    <property type="entry name" value="CASH"/>
    <property type="match status" value="1"/>
</dbReference>
<dbReference type="InterPro" id="IPR006626">
    <property type="entry name" value="PbH1"/>
</dbReference>
<keyword evidence="2" id="KW-0677">Repeat</keyword>
<dbReference type="SMART" id="SM00710">
    <property type="entry name" value="PbH1"/>
    <property type="match status" value="9"/>
</dbReference>
<evidence type="ECO:0000313" key="6">
    <source>
        <dbReference type="Proteomes" id="UP000002487"/>
    </source>
</evidence>
<dbReference type="HOGENOM" id="CLU_045502_0_0_2"/>
<evidence type="ECO:0000313" key="5">
    <source>
        <dbReference type="EMBL" id="AAM07567.1"/>
    </source>
</evidence>
<dbReference type="EMBL" id="AE010299">
    <property type="protein sequence ID" value="AAM07567.1"/>
    <property type="molecule type" value="Genomic_DNA"/>
</dbReference>
<keyword evidence="3" id="KW-0833">Ubl conjugation pathway</keyword>
<accession>Q8TID1</accession>
<dbReference type="InterPro" id="IPR011050">
    <property type="entry name" value="Pectin_lyase_fold/virulence"/>
</dbReference>
<dbReference type="PANTHER" id="PTHR22990">
    <property type="entry name" value="F-BOX ONLY PROTEIN"/>
    <property type="match status" value="1"/>
</dbReference>
<dbReference type="InterPro" id="IPR006633">
    <property type="entry name" value="Carb-bd_sugar_hydrolysis-dom"/>
</dbReference>
<proteinExistence type="predicted"/>
<dbReference type="InParanoid" id="Q8TID1"/>
<dbReference type="KEGG" id="mac:MA_4222"/>
<evidence type="ECO:0000259" key="4">
    <source>
        <dbReference type="SMART" id="SM00722"/>
    </source>
</evidence>
<dbReference type="InterPro" id="IPR039448">
    <property type="entry name" value="Beta_helix"/>
</dbReference>
<keyword evidence="6" id="KW-1185">Reference proteome</keyword>
<name>Q8TID1_METAC</name>
<protein>
    <submittedName>
        <fullName evidence="5">Cell surface protein</fullName>
    </submittedName>
</protein>
<dbReference type="InterPro" id="IPR012334">
    <property type="entry name" value="Pectin_lyas_fold"/>
</dbReference>
<dbReference type="PhylomeDB" id="Q8TID1"/>
<dbReference type="Gene3D" id="2.160.20.10">
    <property type="entry name" value="Single-stranded right-handed beta-helix, Pectin lyase-like"/>
    <property type="match status" value="2"/>
</dbReference>
<dbReference type="NCBIfam" id="TIGR03804">
    <property type="entry name" value="para_beta_helix"/>
    <property type="match status" value="6"/>
</dbReference>
<dbReference type="InterPro" id="IPR022441">
    <property type="entry name" value="Para_beta_helix_rpt-2"/>
</dbReference>
<evidence type="ECO:0000256" key="3">
    <source>
        <dbReference type="ARBA" id="ARBA00022786"/>
    </source>
</evidence>
<dbReference type="Pfam" id="PF13229">
    <property type="entry name" value="Beta_helix"/>
    <property type="match status" value="2"/>
</dbReference>
<feature type="domain" description="Carbohydrate-binding/sugar hydrolysis" evidence="4">
    <location>
        <begin position="56"/>
        <end position="194"/>
    </location>
</feature>
<dbReference type="InterPro" id="IPR051550">
    <property type="entry name" value="SCF-Subunits/Alg-Epimerases"/>
</dbReference>
<dbReference type="Proteomes" id="UP000002487">
    <property type="component" value="Chromosome"/>
</dbReference>
<dbReference type="SUPFAM" id="SSF51126">
    <property type="entry name" value="Pectin lyase-like"/>
    <property type="match status" value="2"/>
</dbReference>
<organism evidence="5 6">
    <name type="scientific">Methanosarcina acetivorans (strain ATCC 35395 / DSM 2834 / JCM 12185 / C2A)</name>
    <dbReference type="NCBI Taxonomy" id="188937"/>
    <lineage>
        <taxon>Archaea</taxon>
        <taxon>Methanobacteriati</taxon>
        <taxon>Methanobacteriota</taxon>
        <taxon>Stenosarchaea group</taxon>
        <taxon>Methanomicrobia</taxon>
        <taxon>Methanosarcinales</taxon>
        <taxon>Methanosarcinaceae</taxon>
        <taxon>Methanosarcina</taxon>
    </lineage>
</organism>
<reference evidence="5 6" key="1">
    <citation type="journal article" date="2002" name="Genome Res.">
        <title>The genome of Methanosarcina acetivorans reveals extensive metabolic and physiological diversity.</title>
        <authorList>
            <person name="Galagan J.E."/>
            <person name="Nusbaum C."/>
            <person name="Roy A."/>
            <person name="Endrizzi M.G."/>
            <person name="Macdonald P."/>
            <person name="FitzHugh W."/>
            <person name="Calvo S."/>
            <person name="Engels R."/>
            <person name="Smirnov S."/>
            <person name="Atnoor D."/>
            <person name="Brown A."/>
            <person name="Allen N."/>
            <person name="Naylor J."/>
            <person name="Stange-Thomann N."/>
            <person name="DeArellano K."/>
            <person name="Johnson R."/>
            <person name="Linton L."/>
            <person name="McEwan P."/>
            <person name="McKernan K."/>
            <person name="Talamas J."/>
            <person name="Tirrell A."/>
            <person name="Ye W."/>
            <person name="Zimmer A."/>
            <person name="Barber R.D."/>
            <person name="Cann I."/>
            <person name="Graham D.E."/>
            <person name="Grahame D.A."/>
            <person name="Guss A."/>
            <person name="Hedderich R."/>
            <person name="Ingram-Smith C."/>
            <person name="Kuettner C.H."/>
            <person name="Krzycki J.A."/>
            <person name="Leigh J.A."/>
            <person name="Li W."/>
            <person name="Liu J."/>
            <person name="Mukhopadhyay B."/>
            <person name="Reeve J.N."/>
            <person name="Smith K."/>
            <person name="Springer T.A."/>
            <person name="Umayam L.A."/>
            <person name="White O."/>
            <person name="White R.H."/>
            <person name="de Macario E.C."/>
            <person name="Ferry J.G."/>
            <person name="Jarrell K.F."/>
            <person name="Jing H."/>
            <person name="Macario A.J.L."/>
            <person name="Paulsen I."/>
            <person name="Pritchett M."/>
            <person name="Sowers K.R."/>
            <person name="Swanson R.V."/>
            <person name="Zinder S.H."/>
            <person name="Lander E."/>
            <person name="Metcalf W.W."/>
            <person name="Birren B."/>
        </authorList>
    </citation>
    <scope>NUCLEOTIDE SEQUENCE [LARGE SCALE GENOMIC DNA]</scope>
    <source>
        <strain evidence="6">ATCC 35395 / DSM 2834 / JCM 12185 / C2A</strain>
    </source>
</reference>
<gene>
    <name evidence="5" type="ordered locus">MA_4222</name>
</gene>